<keyword evidence="1" id="KW-0808">Transferase</keyword>
<dbReference type="GO" id="GO:0003676">
    <property type="term" value="F:nucleic acid binding"/>
    <property type="evidence" value="ECO:0007669"/>
    <property type="project" value="UniProtKB-UniRule"/>
</dbReference>
<dbReference type="GO" id="GO:0032259">
    <property type="term" value="P:methylation"/>
    <property type="evidence" value="ECO:0007669"/>
    <property type="project" value="UniProtKB-KW"/>
</dbReference>
<dbReference type="Gene3D" id="3.40.50.12760">
    <property type="match status" value="1"/>
</dbReference>
<dbReference type="InterPro" id="IPR050851">
    <property type="entry name" value="mRNA_Cap_2O-Ribose_MeTrfase"/>
</dbReference>
<keyword evidence="1" id="KW-0539">Nucleus</keyword>
<comment type="subcellular location">
    <subcellularLocation>
        <location evidence="1">Nucleus</location>
    </subcellularLocation>
</comment>
<dbReference type="InterPro" id="IPR029063">
    <property type="entry name" value="SAM-dependent_MTases_sf"/>
</dbReference>
<dbReference type="GO" id="GO:0005634">
    <property type="term" value="C:nucleus"/>
    <property type="evidence" value="ECO:0007669"/>
    <property type="project" value="UniProtKB-SubCell"/>
</dbReference>
<reference evidence="3" key="1">
    <citation type="journal article" date="2020" name="J. Eukaryot. Microbiol.">
        <title>De novo Sequencing, Assembly and Annotation of the Transcriptome for the Free-Living Testate Amoeba Arcella intermedia.</title>
        <authorList>
            <person name="Ribeiro G.M."/>
            <person name="Porfirio-Sousa A.L."/>
            <person name="Maurer-Alcala X.X."/>
            <person name="Katz L.A."/>
            <person name="Lahr D.J.G."/>
        </authorList>
    </citation>
    <scope>NUCLEOTIDE SEQUENCE</scope>
</reference>
<evidence type="ECO:0000259" key="2">
    <source>
        <dbReference type="Pfam" id="PF01728"/>
    </source>
</evidence>
<dbReference type="SUPFAM" id="SSF53335">
    <property type="entry name" value="S-adenosyl-L-methionine-dependent methyltransferases"/>
    <property type="match status" value="1"/>
</dbReference>
<proteinExistence type="predicted"/>
<comment type="catalytic activity">
    <reaction evidence="1">
        <text>a 5'-end (N(7)-methyl 5'-triphosphoguanosine)-ribonucleoside in mRNA + S-adenosyl-L-methionine = a 5'-end (N(7)-methyl 5'-triphosphoguanosine)-(2'-O-methyl-ribonucleoside) in mRNA + S-adenosyl-L-homocysteine + H(+)</text>
        <dbReference type="Rhea" id="RHEA:67020"/>
        <dbReference type="Rhea" id="RHEA-COMP:17167"/>
        <dbReference type="Rhea" id="RHEA-COMP:17168"/>
        <dbReference type="ChEBI" id="CHEBI:15378"/>
        <dbReference type="ChEBI" id="CHEBI:57856"/>
        <dbReference type="ChEBI" id="CHEBI:59789"/>
        <dbReference type="ChEBI" id="CHEBI:156461"/>
        <dbReference type="ChEBI" id="CHEBI:167609"/>
        <dbReference type="EC" id="2.1.1.57"/>
    </reaction>
</comment>
<keyword evidence="1" id="KW-0507">mRNA processing</keyword>
<evidence type="ECO:0000256" key="1">
    <source>
        <dbReference type="RuleBase" id="RU368012"/>
    </source>
</evidence>
<dbReference type="PANTHER" id="PTHR16121">
    <property type="entry name" value="CAP-SPECIFIC MRNA (NUCLEOSIDE-2'-O-)-METHYLTRANSFERASE 1-RELATED"/>
    <property type="match status" value="1"/>
</dbReference>
<dbReference type="GO" id="GO:0016556">
    <property type="term" value="P:mRNA modification"/>
    <property type="evidence" value="ECO:0007669"/>
    <property type="project" value="UniProtKB-UniRule"/>
</dbReference>
<sequence length="313" mass="35564">MDALFDNGLGENYYRSRDKYFPQDKKGSTRFRNRAGDKLHQINEAVDIFSSLKSGFSFLDVCGGPGAFSQILLNLDVSPPSQGFGITLEVEDTEISDIWYKDLTLNKRFTVCKGKDGTGNVYIPENLADVRDQIAAQGKKIDIVVADGGFEIKKYDGKHMENFQELFSGQVILSELLLTMMVLEPGGHFVCKLFDTFSHLTSSLIYIATQIFKQVFIVKPLRSRIVNSERYLIGKGFQKSDNFEFLVRVMTGLHRKCKETNERNKQSDWVIPESLVPIDIISQDNLFMESLRKMNILISEKQTKALNLVMDNI</sequence>
<dbReference type="InterPro" id="IPR002877">
    <property type="entry name" value="RNA_MeTrfase_FtsJ_dom"/>
</dbReference>
<name>A0A6B2LA13_9EUKA</name>
<evidence type="ECO:0000313" key="3">
    <source>
        <dbReference type="EMBL" id="NDV33854.1"/>
    </source>
</evidence>
<keyword evidence="1" id="KW-0949">S-adenosyl-L-methionine</keyword>
<dbReference type="EC" id="2.1.1.57" evidence="1"/>
<dbReference type="AlphaFoldDB" id="A0A6B2LA13"/>
<protein>
    <recommendedName>
        <fullName evidence="1">Cap-specific mRNA (nucleoside-2'-O-)-methyltransferase 1</fullName>
        <ecNumber evidence="1">2.1.1.57</ecNumber>
    </recommendedName>
    <alternativeName>
        <fullName evidence="1">Cap1 2'O-ribose methyltransferase 1</fullName>
    </alternativeName>
</protein>
<dbReference type="EMBL" id="GIBP01004885">
    <property type="protein sequence ID" value="NDV33854.1"/>
    <property type="molecule type" value="Transcribed_RNA"/>
</dbReference>
<keyword evidence="1" id="KW-0489">Methyltransferase</keyword>
<comment type="function">
    <text evidence="1">S-adenosyl-L-methionine-dependent methyltransferase that mediates RNA cap1 2'-O-ribose methylation to the 5'-cap structure of RNAs. Methylates the ribose of the first nucleotide of a m(7)GpppG-capped mRNA to produce m(7)GpppNmp (cap1).</text>
</comment>
<accession>A0A6B2LA13</accession>
<dbReference type="GO" id="GO:0004483">
    <property type="term" value="F:methyltransferase cap1 activity"/>
    <property type="evidence" value="ECO:0007669"/>
    <property type="project" value="UniProtKB-UniRule"/>
</dbReference>
<feature type="domain" description="Ribosomal RNA methyltransferase FtsJ" evidence="2">
    <location>
        <begin position="31"/>
        <end position="237"/>
    </location>
</feature>
<keyword evidence="1" id="KW-0506">mRNA capping</keyword>
<dbReference type="PANTHER" id="PTHR16121:SF0">
    <property type="entry name" value="CAP-SPECIFIC MRNA (NUCLEOSIDE-2'-O-)-METHYLTRANSFERASE 1"/>
    <property type="match status" value="1"/>
</dbReference>
<dbReference type="GO" id="GO:0006370">
    <property type="term" value="P:7-methylguanosine mRNA capping"/>
    <property type="evidence" value="ECO:0007669"/>
    <property type="project" value="UniProtKB-UniRule"/>
</dbReference>
<dbReference type="GO" id="GO:0005737">
    <property type="term" value="C:cytoplasm"/>
    <property type="evidence" value="ECO:0007669"/>
    <property type="project" value="TreeGrafter"/>
</dbReference>
<dbReference type="Pfam" id="PF01728">
    <property type="entry name" value="FtsJ"/>
    <property type="match status" value="1"/>
</dbReference>
<organism evidence="3">
    <name type="scientific">Arcella intermedia</name>
    <dbReference type="NCBI Taxonomy" id="1963864"/>
    <lineage>
        <taxon>Eukaryota</taxon>
        <taxon>Amoebozoa</taxon>
        <taxon>Tubulinea</taxon>
        <taxon>Elardia</taxon>
        <taxon>Arcellinida</taxon>
        <taxon>Sphaerothecina</taxon>
        <taxon>Arcellidae</taxon>
        <taxon>Arcella</taxon>
    </lineage>
</organism>